<sequence>MFQRPFRKHGVVAMTPYLHVLLASTGKISLSRRIHIRVEHCKPSTSRDAFVQRVKENDMKARQAKKEGKRIVIKRLPTPPKEGHFVPKSPIEVVTPLRYEFVM</sequence>
<organism evidence="1 2">
    <name type="scientific">Paratrimastix pyriformis</name>
    <dbReference type="NCBI Taxonomy" id="342808"/>
    <lineage>
        <taxon>Eukaryota</taxon>
        <taxon>Metamonada</taxon>
        <taxon>Preaxostyla</taxon>
        <taxon>Paratrimastigidae</taxon>
        <taxon>Paratrimastix</taxon>
    </lineage>
</organism>
<dbReference type="InterPro" id="IPR001147">
    <property type="entry name" value="Ribosomal_eL21"/>
</dbReference>
<keyword evidence="2" id="KW-1185">Reference proteome</keyword>
<comment type="caution">
    <text evidence="1">The sequence shown here is derived from an EMBL/GenBank/DDBJ whole genome shotgun (WGS) entry which is preliminary data.</text>
</comment>
<keyword evidence="1" id="KW-0687">Ribonucleoprotein</keyword>
<keyword evidence="1" id="KW-0689">Ribosomal protein</keyword>
<dbReference type="EMBL" id="JAPMOS010000044">
    <property type="protein sequence ID" value="KAJ4457590.1"/>
    <property type="molecule type" value="Genomic_DNA"/>
</dbReference>
<proteinExistence type="predicted"/>
<dbReference type="PANTHER" id="PTHR20981">
    <property type="entry name" value="60S RIBOSOMAL PROTEIN L21"/>
    <property type="match status" value="1"/>
</dbReference>
<dbReference type="Proteomes" id="UP001141327">
    <property type="component" value="Unassembled WGS sequence"/>
</dbReference>
<accession>A0ABQ8ULE5</accession>
<reference evidence="1" key="1">
    <citation type="journal article" date="2022" name="bioRxiv">
        <title>Genomics of Preaxostyla Flagellates Illuminates Evolutionary Transitions and the Path Towards Mitochondrial Loss.</title>
        <authorList>
            <person name="Novak L.V.F."/>
            <person name="Treitli S.C."/>
            <person name="Pyrih J."/>
            <person name="Halakuc P."/>
            <person name="Pipaliya S.V."/>
            <person name="Vacek V."/>
            <person name="Brzon O."/>
            <person name="Soukal P."/>
            <person name="Eme L."/>
            <person name="Dacks J.B."/>
            <person name="Karnkowska A."/>
            <person name="Elias M."/>
            <person name="Hampl V."/>
        </authorList>
    </citation>
    <scope>NUCLEOTIDE SEQUENCE</scope>
    <source>
        <strain evidence="1">RCP-MX</strain>
    </source>
</reference>
<dbReference type="GO" id="GO:0005840">
    <property type="term" value="C:ribosome"/>
    <property type="evidence" value="ECO:0007669"/>
    <property type="project" value="UniProtKB-KW"/>
</dbReference>
<evidence type="ECO:0000313" key="2">
    <source>
        <dbReference type="Proteomes" id="UP001141327"/>
    </source>
</evidence>
<name>A0ABQ8ULE5_9EUKA</name>
<dbReference type="Gene3D" id="6.10.250.3260">
    <property type="match status" value="1"/>
</dbReference>
<gene>
    <name evidence="1" type="ORF">PAPYR_6954</name>
</gene>
<evidence type="ECO:0000313" key="1">
    <source>
        <dbReference type="EMBL" id="KAJ4457590.1"/>
    </source>
</evidence>
<protein>
    <submittedName>
        <fullName evidence="1">Large subunit ribosomal protein L21e</fullName>
    </submittedName>
</protein>